<evidence type="ECO:0000313" key="3">
    <source>
        <dbReference type="Proteomes" id="UP000255265"/>
    </source>
</evidence>
<dbReference type="Proteomes" id="UP000255265">
    <property type="component" value="Unassembled WGS sequence"/>
</dbReference>
<reference evidence="2 3" key="1">
    <citation type="submission" date="2018-07" db="EMBL/GenBank/DDBJ databases">
        <title>Genomic Encyclopedia of Type Strains, Phase IV (KMG-IV): sequencing the most valuable type-strain genomes for metagenomic binning, comparative biology and taxonomic classification.</title>
        <authorList>
            <person name="Goeker M."/>
        </authorList>
    </citation>
    <scope>NUCLEOTIDE SEQUENCE [LARGE SCALE GENOMIC DNA]</scope>
    <source>
        <strain evidence="2 3">DSM 21352</strain>
    </source>
</reference>
<gene>
    <name evidence="2" type="ORF">DFR41_114117</name>
</gene>
<proteinExistence type="predicted"/>
<dbReference type="EMBL" id="QQAV01000014">
    <property type="protein sequence ID" value="RDI18669.1"/>
    <property type="molecule type" value="Genomic_DNA"/>
</dbReference>
<protein>
    <submittedName>
        <fullName evidence="2">Acetyltransferase (GNAT) family protein</fullName>
    </submittedName>
</protein>
<keyword evidence="2" id="KW-0808">Transferase</keyword>
<name>A0A370F8Y9_9BURK</name>
<comment type="caution">
    <text evidence="2">The sequence shown here is derived from an EMBL/GenBank/DDBJ whole genome shotgun (WGS) entry which is preliminary data.</text>
</comment>
<organism evidence="2 3">
    <name type="scientific">Pseudacidovorax intermedius</name>
    <dbReference type="NCBI Taxonomy" id="433924"/>
    <lineage>
        <taxon>Bacteria</taxon>
        <taxon>Pseudomonadati</taxon>
        <taxon>Pseudomonadota</taxon>
        <taxon>Betaproteobacteria</taxon>
        <taxon>Burkholderiales</taxon>
        <taxon>Comamonadaceae</taxon>
        <taxon>Pseudacidovorax</taxon>
    </lineage>
</organism>
<dbReference type="Gene3D" id="3.40.630.30">
    <property type="match status" value="1"/>
</dbReference>
<dbReference type="STRING" id="433924.NS331_14970"/>
<evidence type="ECO:0000313" key="2">
    <source>
        <dbReference type="EMBL" id="RDI18669.1"/>
    </source>
</evidence>
<evidence type="ECO:0000259" key="1">
    <source>
        <dbReference type="PROSITE" id="PS51186"/>
    </source>
</evidence>
<dbReference type="SUPFAM" id="SSF55729">
    <property type="entry name" value="Acyl-CoA N-acyltransferases (Nat)"/>
    <property type="match status" value="1"/>
</dbReference>
<feature type="domain" description="N-acetyltransferase" evidence="1">
    <location>
        <begin position="48"/>
        <end position="205"/>
    </location>
</feature>
<dbReference type="PROSITE" id="PS51186">
    <property type="entry name" value="GNAT"/>
    <property type="match status" value="1"/>
</dbReference>
<dbReference type="CDD" id="cd04301">
    <property type="entry name" value="NAT_SF"/>
    <property type="match status" value="1"/>
</dbReference>
<accession>A0A370F8Y9</accession>
<dbReference type="InterPro" id="IPR016181">
    <property type="entry name" value="Acyl_CoA_acyltransferase"/>
</dbReference>
<dbReference type="InterPro" id="IPR000182">
    <property type="entry name" value="GNAT_dom"/>
</dbReference>
<dbReference type="GO" id="GO:0016747">
    <property type="term" value="F:acyltransferase activity, transferring groups other than amino-acyl groups"/>
    <property type="evidence" value="ECO:0007669"/>
    <property type="project" value="InterPro"/>
</dbReference>
<dbReference type="Pfam" id="PF00583">
    <property type="entry name" value="Acetyltransf_1"/>
    <property type="match status" value="1"/>
</dbReference>
<keyword evidence="3" id="KW-1185">Reference proteome</keyword>
<sequence length="252" mass="27690">MIDPMFPKALVQTVRAGMQLLRPGVVAADPAPTGTARPLRPRAAAGLVPIRSVGPRERHRILAHLLALSQRDRYLRFGYAASDEQVQRYVDGLDFQRDEIFGIYNRRLEIIAMAHLAFAPTGQDGSCAEFGVSVSEHARGRGYGGRLFERAVMVARNEGVSMLFIHALSENTAMLKIARHAGATVVRSGSESEAHLELPAADFDSRVSGIALDQFGEVDFQLKARAHQFWSFLAGLQEVRSGVREARQRSAP</sequence>
<dbReference type="AlphaFoldDB" id="A0A370F8Y9"/>